<gene>
    <name evidence="4" type="ORF">AtDm6_0983</name>
    <name evidence="3" type="ORF">ATR01nite_15830</name>
</gene>
<dbReference type="Proteomes" id="UP000029448">
    <property type="component" value="Unassembled WGS sequence"/>
</dbReference>
<feature type="region of interest" description="Disordered" evidence="1">
    <location>
        <begin position="56"/>
        <end position="107"/>
    </location>
</feature>
<evidence type="ECO:0008006" key="7">
    <source>
        <dbReference type="Google" id="ProtNLM"/>
    </source>
</evidence>
<evidence type="ECO:0000256" key="1">
    <source>
        <dbReference type="SAM" id="MobiDB-lite"/>
    </source>
</evidence>
<dbReference type="EMBL" id="JOKM01000026">
    <property type="protein sequence ID" value="KGB24861.1"/>
    <property type="molecule type" value="Genomic_DNA"/>
</dbReference>
<feature type="transmembrane region" description="Helical" evidence="2">
    <location>
        <begin position="40"/>
        <end position="57"/>
    </location>
</feature>
<evidence type="ECO:0000256" key="2">
    <source>
        <dbReference type="SAM" id="Phobius"/>
    </source>
</evidence>
<proteinExistence type="predicted"/>
<sequence length="179" mass="19772">MLQRHNTASKTGHRLHEGIFPLHDRMLPYAKEKRVKTQSIAAFLATGILMLGSPALAQQFGPGNQRGGFYQQGGRDMRATPPPPPRGGPGGQMRHGPRGGRGDNFDNYDMNRRWQRGDRYDGPYSDRWVVNNWRGRPGLWAPPSGYRWLQYGNQFLLTSIATGVIAGVVSGAIASSMAP</sequence>
<evidence type="ECO:0000313" key="6">
    <source>
        <dbReference type="Proteomes" id="UP000321800"/>
    </source>
</evidence>
<keyword evidence="2" id="KW-0472">Membrane</keyword>
<dbReference type="PATRIC" id="fig|104102.7.peg.977"/>
<accession>A0A094ZRP7</accession>
<dbReference type="Proteomes" id="UP000321800">
    <property type="component" value="Unassembled WGS sequence"/>
</dbReference>
<protein>
    <recommendedName>
        <fullName evidence="7">Transmembrane protein</fullName>
    </recommendedName>
</protein>
<organism evidence="4 5">
    <name type="scientific">Acetobacter tropicalis</name>
    <dbReference type="NCBI Taxonomy" id="104102"/>
    <lineage>
        <taxon>Bacteria</taxon>
        <taxon>Pseudomonadati</taxon>
        <taxon>Pseudomonadota</taxon>
        <taxon>Alphaproteobacteria</taxon>
        <taxon>Acetobacterales</taxon>
        <taxon>Acetobacteraceae</taxon>
        <taxon>Acetobacter</taxon>
    </lineage>
</organism>
<evidence type="ECO:0000313" key="5">
    <source>
        <dbReference type="Proteomes" id="UP000029448"/>
    </source>
</evidence>
<dbReference type="STRING" id="104102.AtDm6_0983"/>
<feature type="transmembrane region" description="Helical" evidence="2">
    <location>
        <begin position="155"/>
        <end position="174"/>
    </location>
</feature>
<reference evidence="4 5" key="1">
    <citation type="submission" date="2014-06" db="EMBL/GenBank/DDBJ databases">
        <title>Functional and comparative genomic analyses of the Drosophila gut microbiota identify candidate symbiosis factors.</title>
        <authorList>
            <person name="Newell P.D."/>
            <person name="Chaston J.M."/>
            <person name="Douglas A.E."/>
        </authorList>
    </citation>
    <scope>NUCLEOTIDE SEQUENCE [LARGE SCALE GENOMIC DNA]</scope>
    <source>
        <strain evidence="4 5">DmCS_006</strain>
    </source>
</reference>
<keyword evidence="5" id="KW-1185">Reference proteome</keyword>
<dbReference type="GeneID" id="89477562"/>
<comment type="caution">
    <text evidence="4">The sequence shown here is derived from an EMBL/GenBank/DDBJ whole genome shotgun (WGS) entry which is preliminary data.</text>
</comment>
<keyword evidence="2" id="KW-0812">Transmembrane</keyword>
<dbReference type="InterPro" id="IPR024572">
    <property type="entry name" value="RcnB"/>
</dbReference>
<evidence type="ECO:0000313" key="4">
    <source>
        <dbReference type="EMBL" id="KGB24861.1"/>
    </source>
</evidence>
<dbReference type="Pfam" id="PF11776">
    <property type="entry name" value="RcnB"/>
    <property type="match status" value="1"/>
</dbReference>
<dbReference type="EMBL" id="BJVR01000012">
    <property type="protein sequence ID" value="GEL50508.1"/>
    <property type="molecule type" value="Genomic_DNA"/>
</dbReference>
<dbReference type="Gene3D" id="3.10.450.160">
    <property type="entry name" value="inner membrane protein cigr"/>
    <property type="match status" value="1"/>
</dbReference>
<reference evidence="3 6" key="2">
    <citation type="submission" date="2019-07" db="EMBL/GenBank/DDBJ databases">
        <title>Whole genome shotgun sequence of Acetobacter tropicalis NBRC 16470.</title>
        <authorList>
            <person name="Hosoyama A."/>
            <person name="Uohara A."/>
            <person name="Ohji S."/>
            <person name="Ichikawa N."/>
        </authorList>
    </citation>
    <scope>NUCLEOTIDE SEQUENCE [LARGE SCALE GENOMIC DNA]</scope>
    <source>
        <strain evidence="3 6">NBRC 16470</strain>
    </source>
</reference>
<evidence type="ECO:0000313" key="3">
    <source>
        <dbReference type="EMBL" id="GEL50508.1"/>
    </source>
</evidence>
<keyword evidence="2" id="KW-1133">Transmembrane helix</keyword>
<name>A0A094ZRP7_9PROT</name>
<dbReference type="AlphaFoldDB" id="A0A094ZRP7"/>
<dbReference type="RefSeq" id="WP_231873651.1">
    <property type="nucleotide sequence ID" value="NZ_DF850073.1"/>
</dbReference>